<feature type="signal peptide" evidence="1">
    <location>
        <begin position="1"/>
        <end position="31"/>
    </location>
</feature>
<reference evidence="3 4" key="1">
    <citation type="submission" date="2019-01" db="EMBL/GenBank/DDBJ databases">
        <title>Pseudoxanthomonas composti sp. nov., isolated from compost.</title>
        <authorList>
            <person name="Yang G."/>
        </authorList>
    </citation>
    <scope>NUCLEOTIDE SEQUENCE [LARGE SCALE GENOMIC DNA]</scope>
    <source>
        <strain evidence="3 4">GSS15</strain>
    </source>
</reference>
<dbReference type="AlphaFoldDB" id="A0A4Q1JST1"/>
<dbReference type="Proteomes" id="UP000289784">
    <property type="component" value="Unassembled WGS sequence"/>
</dbReference>
<feature type="chain" id="PRO_5020806178" description="Alginate export domain-containing protein" evidence="1">
    <location>
        <begin position="32"/>
        <end position="489"/>
    </location>
</feature>
<evidence type="ECO:0000256" key="1">
    <source>
        <dbReference type="SAM" id="SignalP"/>
    </source>
</evidence>
<keyword evidence="4" id="KW-1185">Reference proteome</keyword>
<protein>
    <recommendedName>
        <fullName evidence="2">Alginate export domain-containing protein</fullName>
    </recommendedName>
</protein>
<comment type="caution">
    <text evidence="3">The sequence shown here is derived from an EMBL/GenBank/DDBJ whole genome shotgun (WGS) entry which is preliminary data.</text>
</comment>
<feature type="domain" description="Alginate export" evidence="2">
    <location>
        <begin position="93"/>
        <end position="475"/>
    </location>
</feature>
<organism evidence="3 4">
    <name type="scientific">Pseudoxanthomonas composti</name>
    <dbReference type="NCBI Taxonomy" id="2137479"/>
    <lineage>
        <taxon>Bacteria</taxon>
        <taxon>Pseudomonadati</taxon>
        <taxon>Pseudomonadota</taxon>
        <taxon>Gammaproteobacteria</taxon>
        <taxon>Lysobacterales</taxon>
        <taxon>Lysobacteraceae</taxon>
        <taxon>Pseudoxanthomonas</taxon>
    </lineage>
</organism>
<evidence type="ECO:0000259" key="2">
    <source>
        <dbReference type="Pfam" id="PF13372"/>
    </source>
</evidence>
<name>A0A4Q1JST1_9GAMM</name>
<dbReference type="Gene3D" id="2.40.160.100">
    <property type="match status" value="1"/>
</dbReference>
<evidence type="ECO:0000313" key="3">
    <source>
        <dbReference type="EMBL" id="RXQ99149.1"/>
    </source>
</evidence>
<gene>
    <name evidence="3" type="ORF">EPA99_18205</name>
</gene>
<dbReference type="Pfam" id="PF13372">
    <property type="entry name" value="Alginate_exp"/>
    <property type="match status" value="1"/>
</dbReference>
<keyword evidence="1" id="KW-0732">Signal</keyword>
<evidence type="ECO:0000313" key="4">
    <source>
        <dbReference type="Proteomes" id="UP000289784"/>
    </source>
</evidence>
<accession>A0A4Q1JST1</accession>
<dbReference type="InterPro" id="IPR053728">
    <property type="entry name" value="Alginate_Permeability_Chnl"/>
</dbReference>
<sequence length="489" mass="54154">MNVLGRGQAMYIKTIASAMTLALVMAPGARAQTKPRQDEGYPLAGQGLGGKTGPDTWMSRWAEDWSFLRDPGKRKHALDALKYVPLDEGGQTYLSFSMEQRLRGDYYSAIGLREGAPSQAPEMYRLFVGADLHVGEHFRAFTELAHASINGHGVTTRAPAQEDKARVQQAFFDVAGKWNGADVGVRVGRQDFQDGPQWLMTTRENANMHFTLDGVRAWAMGADKRISVYDLRYVAESTGAFDDGTDDSRRVRGVTVGLRLPVQGDIYFDPFWINARDQAKRWGAQVARADRHYAGAHLYGTRGALTFDTAAMYEWGDFGSRDIRAYGAYSTFRWALSKDGLRPAVGFHADITSGGGGYGTGTLRNGSLLYGALPYFSWATWFGGANYIDLAPTFQFSPTATTSVALEYQRMWRQRQDDAVYTGPGAAYAGTQNVDGRHIGDLLRLNATWRPHRYVSLTARAERFLAGDAMQRAGYGDATFFGGWVTFRF</sequence>
<dbReference type="EMBL" id="SAWZ01000016">
    <property type="protein sequence ID" value="RXQ99149.1"/>
    <property type="molecule type" value="Genomic_DNA"/>
</dbReference>
<dbReference type="InterPro" id="IPR025388">
    <property type="entry name" value="Alginate_export_dom"/>
</dbReference>
<dbReference type="OrthoDB" id="311329at2"/>
<proteinExistence type="predicted"/>